<name>M1PPA3_9ZZZZ</name>
<dbReference type="Pfam" id="PF00528">
    <property type="entry name" value="BPD_transp_1"/>
    <property type="match status" value="1"/>
</dbReference>
<dbReference type="GO" id="GO:0055085">
    <property type="term" value="P:transmembrane transport"/>
    <property type="evidence" value="ECO:0007669"/>
    <property type="project" value="InterPro"/>
</dbReference>
<keyword evidence="3" id="KW-1003">Cell membrane</keyword>
<dbReference type="AlphaFoldDB" id="M1PPA3"/>
<dbReference type="SUPFAM" id="SSF161098">
    <property type="entry name" value="MetI-like"/>
    <property type="match status" value="1"/>
</dbReference>
<dbReference type="CDD" id="cd06261">
    <property type="entry name" value="TM_PBP2"/>
    <property type="match status" value="1"/>
</dbReference>
<feature type="domain" description="ABC transmembrane type-1" evidence="8">
    <location>
        <begin position="49"/>
        <end position="267"/>
    </location>
</feature>
<dbReference type="PANTHER" id="PTHR30193">
    <property type="entry name" value="ABC TRANSPORTER PERMEASE PROTEIN"/>
    <property type="match status" value="1"/>
</dbReference>
<evidence type="ECO:0000256" key="1">
    <source>
        <dbReference type="ARBA" id="ARBA00004651"/>
    </source>
</evidence>
<feature type="transmembrane region" description="Helical" evidence="7">
    <location>
        <begin position="247"/>
        <end position="268"/>
    </location>
</feature>
<dbReference type="Gene3D" id="1.10.3720.10">
    <property type="entry name" value="MetI-like"/>
    <property type="match status" value="1"/>
</dbReference>
<dbReference type="PANTHER" id="PTHR30193:SF42">
    <property type="entry name" value="ABC TRANSPORTER PERMEASE PROTEIN"/>
    <property type="match status" value="1"/>
</dbReference>
<feature type="transmembrane region" description="Helical" evidence="7">
    <location>
        <begin position="214"/>
        <end position="235"/>
    </location>
</feature>
<dbReference type="InterPro" id="IPR035906">
    <property type="entry name" value="MetI-like_sf"/>
</dbReference>
<accession>M1PPA3</accession>
<organism evidence="9">
    <name type="scientific">uncultured organism</name>
    <dbReference type="NCBI Taxonomy" id="155900"/>
    <lineage>
        <taxon>unclassified sequences</taxon>
        <taxon>environmental samples</taxon>
    </lineage>
</organism>
<evidence type="ECO:0000256" key="3">
    <source>
        <dbReference type="ARBA" id="ARBA00022475"/>
    </source>
</evidence>
<keyword evidence="6 7" id="KW-0472">Membrane</keyword>
<keyword evidence="4 7" id="KW-0812">Transmembrane</keyword>
<evidence type="ECO:0000256" key="5">
    <source>
        <dbReference type="ARBA" id="ARBA00022989"/>
    </source>
</evidence>
<evidence type="ECO:0000256" key="6">
    <source>
        <dbReference type="ARBA" id="ARBA00023136"/>
    </source>
</evidence>
<evidence type="ECO:0000256" key="7">
    <source>
        <dbReference type="SAM" id="Phobius"/>
    </source>
</evidence>
<dbReference type="GO" id="GO:0005886">
    <property type="term" value="C:plasma membrane"/>
    <property type="evidence" value="ECO:0007669"/>
    <property type="project" value="UniProtKB-SubCell"/>
</dbReference>
<feature type="transmembrane region" description="Helical" evidence="7">
    <location>
        <begin position="89"/>
        <end position="108"/>
    </location>
</feature>
<reference evidence="9" key="1">
    <citation type="journal article" date="2013" name="Syst. Appl. Microbiol.">
        <title>New insights into the archaeal diversity of a hypersaline microbial mat obtained by a metagenomic approach.</title>
        <authorList>
            <person name="Lopez-Lopez A."/>
            <person name="Richter M."/>
            <person name="Pena A."/>
            <person name="Tamames J."/>
            <person name="Rossello-Mora R."/>
        </authorList>
    </citation>
    <scope>NUCLEOTIDE SEQUENCE</scope>
</reference>
<feature type="transmembrane region" description="Helical" evidence="7">
    <location>
        <begin position="137"/>
        <end position="163"/>
    </location>
</feature>
<gene>
    <name evidence="9" type="ORF">FLSS-5_0006</name>
</gene>
<dbReference type="EMBL" id="JX684077">
    <property type="protein sequence ID" value="AGF92915.1"/>
    <property type="molecule type" value="Genomic_DNA"/>
</dbReference>
<evidence type="ECO:0000259" key="8">
    <source>
        <dbReference type="PROSITE" id="PS50928"/>
    </source>
</evidence>
<dbReference type="InterPro" id="IPR000515">
    <property type="entry name" value="MetI-like"/>
</dbReference>
<proteinExistence type="predicted"/>
<dbReference type="PROSITE" id="PS50928">
    <property type="entry name" value="ABC_TM1"/>
    <property type="match status" value="1"/>
</dbReference>
<comment type="subcellular location">
    <subcellularLocation>
        <location evidence="1">Cell membrane</location>
        <topology evidence="1">Multi-pass membrane protein</topology>
    </subcellularLocation>
</comment>
<keyword evidence="5 7" id="KW-1133">Transmembrane helix</keyword>
<evidence type="ECO:0000256" key="2">
    <source>
        <dbReference type="ARBA" id="ARBA00022448"/>
    </source>
</evidence>
<dbReference type="InterPro" id="IPR051393">
    <property type="entry name" value="ABC_transporter_permease"/>
</dbReference>
<feature type="transmembrane region" description="Helical" evidence="7">
    <location>
        <begin position="53"/>
        <end position="77"/>
    </location>
</feature>
<feature type="transmembrane region" description="Helical" evidence="7">
    <location>
        <begin position="184"/>
        <end position="208"/>
    </location>
</feature>
<evidence type="ECO:0000256" key="4">
    <source>
        <dbReference type="ARBA" id="ARBA00022692"/>
    </source>
</evidence>
<evidence type="ECO:0000313" key="9">
    <source>
        <dbReference type="EMBL" id="AGF92915.1"/>
    </source>
</evidence>
<sequence length="275" mass="29898">MVFIFLVFFIAWTAGVSFTDWTGVFPSYNFAGISAYKGVVGVSSFQRASINTLVFVGAGVPLLIASGLIVAITIDLLPRGMASSIMKTVAILSFGLAQAITGVLWGWIFNPSQGVINSILDSIGLGAISQSFLTDPYLVILAILITLIWRFSGYTGVVFYGAISSVPVSHREAARIDGASLFQIYRYVLFPEIRGIILMFSLLLSMMVIKTFGIIWTMTGGGPGVASMIFPVLIYRRMFSAFNFAQGAAAAMIFLAIIMLFAVPYIYFQYKEGEL</sequence>
<protein>
    <submittedName>
        <fullName evidence="9">Binding-protein-dependent transport system inner membrane component</fullName>
    </submittedName>
</protein>
<keyword evidence="2" id="KW-0813">Transport</keyword>